<evidence type="ECO:0000313" key="1">
    <source>
        <dbReference type="EMBL" id="JAA71903.1"/>
    </source>
</evidence>
<proteinExistence type="evidence at transcript level"/>
<name>A0A0K8RLX7_IXORI</name>
<sequence length="141" mass="14987">MAPQTFHMAALLQEMQDIEKVYQGIAPSPSLSGDLGTSKEWAREFLPPSEAQKPAHPVAATAADWSQEFAADREMVGASSVKWAEEYLVESEDLAGRAWTEAAEGNKSLSEVAGELLKGVNDDVMMETEDAASASAAAATV</sequence>
<dbReference type="AlphaFoldDB" id="A0A0K8RLX7"/>
<organism evidence="1">
    <name type="scientific">Ixodes ricinus</name>
    <name type="common">Common tick</name>
    <name type="synonym">Acarus ricinus</name>
    <dbReference type="NCBI Taxonomy" id="34613"/>
    <lineage>
        <taxon>Eukaryota</taxon>
        <taxon>Metazoa</taxon>
        <taxon>Ecdysozoa</taxon>
        <taxon>Arthropoda</taxon>
        <taxon>Chelicerata</taxon>
        <taxon>Arachnida</taxon>
        <taxon>Acari</taxon>
        <taxon>Parasitiformes</taxon>
        <taxon>Ixodida</taxon>
        <taxon>Ixodoidea</taxon>
        <taxon>Ixodidae</taxon>
        <taxon>Ixodinae</taxon>
        <taxon>Ixodes</taxon>
    </lineage>
</organism>
<protein>
    <submittedName>
        <fullName evidence="1">Putative peroxisomal targeting signal 1 receptor-like isoform 1</fullName>
    </submittedName>
</protein>
<reference evidence="1" key="1">
    <citation type="submission" date="2012-12" db="EMBL/GenBank/DDBJ databases">
        <title>Identification and characterization of a phenylalanine ammonia-lyase gene family in Isatis indigotica Fort.</title>
        <authorList>
            <person name="Liu Q."/>
            <person name="Chen J."/>
            <person name="Zhou X."/>
            <person name="Di P."/>
            <person name="Xiao Y."/>
            <person name="Xuan H."/>
            <person name="Zhang L."/>
            <person name="Chen W."/>
        </authorList>
    </citation>
    <scope>NUCLEOTIDE SEQUENCE</scope>
    <source>
        <tissue evidence="1">Salivary gland</tissue>
    </source>
</reference>
<accession>A0A0K8RLX7</accession>
<keyword evidence="1" id="KW-0675">Receptor</keyword>
<dbReference type="EMBL" id="GADI01001905">
    <property type="protein sequence ID" value="JAA71903.1"/>
    <property type="molecule type" value="mRNA"/>
</dbReference>